<protein>
    <submittedName>
        <fullName evidence="5">Transcriptional regulator</fullName>
    </submittedName>
</protein>
<sequence length="222" mass="25720">MSGRSRSVDIYNTLYNRIITWKYPPGQRLTEEEVCAEFGVIRSPVREALNSLVSSHLVLKEEHKGYTVRRIDLREVNELYDTRLVLEEGVVRLICEHGMDPEILQPMREHWKSFLENLPSLGAQSAVEDELFHKTLADVAGNLVMAEMLSEISQQIHFVRLSDITDQSRFRRTCEDHLELLDALEKRDCDKAIALVKRNILWGKEKVDDAIKEALFHAHHMD</sequence>
<dbReference type="Gene3D" id="1.20.120.530">
    <property type="entry name" value="GntR ligand-binding domain-like"/>
    <property type="match status" value="1"/>
</dbReference>
<dbReference type="InterPro" id="IPR008920">
    <property type="entry name" value="TF_FadR/GntR_C"/>
</dbReference>
<dbReference type="eggNOG" id="COG1802">
    <property type="taxonomic scope" value="Bacteria"/>
</dbReference>
<keyword evidence="1" id="KW-0805">Transcription regulation</keyword>
<dbReference type="SMART" id="SM00895">
    <property type="entry name" value="FCD"/>
    <property type="match status" value="1"/>
</dbReference>
<name>G8QU99_SPHPG</name>
<evidence type="ECO:0000256" key="1">
    <source>
        <dbReference type="ARBA" id="ARBA00023015"/>
    </source>
</evidence>
<proteinExistence type="predicted"/>
<dbReference type="HOGENOM" id="CLU_017584_5_1_12"/>
<accession>G8QU99</accession>
<dbReference type="PANTHER" id="PTHR43537:SF45">
    <property type="entry name" value="GNTR FAMILY REGULATORY PROTEIN"/>
    <property type="match status" value="1"/>
</dbReference>
<dbReference type="InterPro" id="IPR011711">
    <property type="entry name" value="GntR_C"/>
</dbReference>
<evidence type="ECO:0000256" key="3">
    <source>
        <dbReference type="ARBA" id="ARBA00023163"/>
    </source>
</evidence>
<dbReference type="SMART" id="SM00345">
    <property type="entry name" value="HTH_GNTR"/>
    <property type="match status" value="1"/>
</dbReference>
<dbReference type="Proteomes" id="UP000005632">
    <property type="component" value="Chromosome"/>
</dbReference>
<dbReference type="Pfam" id="PF07729">
    <property type="entry name" value="FCD"/>
    <property type="match status" value="1"/>
</dbReference>
<reference evidence="5 6" key="1">
    <citation type="submission" date="2011-11" db="EMBL/GenBank/DDBJ databases">
        <title>Complete sequence of Spirochaeta sp. grapes.</title>
        <authorList>
            <consortium name="US DOE Joint Genome Institute"/>
            <person name="Lucas S."/>
            <person name="Han J."/>
            <person name="Lapidus A."/>
            <person name="Cheng J.-F."/>
            <person name="Goodwin L."/>
            <person name="Pitluck S."/>
            <person name="Peters L."/>
            <person name="Ovchinnikova G."/>
            <person name="Munk A.C."/>
            <person name="Detter J.C."/>
            <person name="Han C."/>
            <person name="Tapia R."/>
            <person name="Land M."/>
            <person name="Hauser L."/>
            <person name="Kyrpides N."/>
            <person name="Ivanova N."/>
            <person name="Pagani I."/>
            <person name="Ritalahtilisa K."/>
            <person name="Loeffler F."/>
            <person name="Woyke T."/>
        </authorList>
    </citation>
    <scope>NUCLEOTIDE SEQUENCE [LARGE SCALE GENOMIC DNA]</scope>
    <source>
        <strain evidence="6">ATCC BAA-1885 / DSM 22778 / Grapes</strain>
    </source>
</reference>
<dbReference type="AlphaFoldDB" id="G8QU99"/>
<dbReference type="PANTHER" id="PTHR43537">
    <property type="entry name" value="TRANSCRIPTIONAL REGULATOR, GNTR FAMILY"/>
    <property type="match status" value="1"/>
</dbReference>
<keyword evidence="3" id="KW-0804">Transcription</keyword>
<keyword evidence="2" id="KW-0238">DNA-binding</keyword>
<evidence type="ECO:0000313" key="5">
    <source>
        <dbReference type="EMBL" id="AEV28069.1"/>
    </source>
</evidence>
<dbReference type="GO" id="GO:0003677">
    <property type="term" value="F:DNA binding"/>
    <property type="evidence" value="ECO:0007669"/>
    <property type="project" value="UniProtKB-KW"/>
</dbReference>
<dbReference type="KEGG" id="sgp:SpiGrapes_0206"/>
<organism evidence="5 6">
    <name type="scientific">Sphaerochaeta pleomorpha (strain ATCC BAA-1885 / DSM 22778 / Grapes)</name>
    <dbReference type="NCBI Taxonomy" id="158190"/>
    <lineage>
        <taxon>Bacteria</taxon>
        <taxon>Pseudomonadati</taxon>
        <taxon>Spirochaetota</taxon>
        <taxon>Spirochaetia</taxon>
        <taxon>Spirochaetales</taxon>
        <taxon>Sphaerochaetaceae</taxon>
        <taxon>Sphaerochaeta</taxon>
    </lineage>
</organism>
<dbReference type="CDD" id="cd07377">
    <property type="entry name" value="WHTH_GntR"/>
    <property type="match status" value="1"/>
</dbReference>
<dbReference type="GO" id="GO:0003700">
    <property type="term" value="F:DNA-binding transcription factor activity"/>
    <property type="evidence" value="ECO:0007669"/>
    <property type="project" value="InterPro"/>
</dbReference>
<dbReference type="InterPro" id="IPR036388">
    <property type="entry name" value="WH-like_DNA-bd_sf"/>
</dbReference>
<dbReference type="STRING" id="158190.SpiGrapes_0206"/>
<dbReference type="EMBL" id="CP003155">
    <property type="protein sequence ID" value="AEV28069.1"/>
    <property type="molecule type" value="Genomic_DNA"/>
</dbReference>
<dbReference type="InterPro" id="IPR036390">
    <property type="entry name" value="WH_DNA-bd_sf"/>
</dbReference>
<gene>
    <name evidence="5" type="ordered locus">SpiGrapes_0206</name>
</gene>
<dbReference type="SUPFAM" id="SSF46785">
    <property type="entry name" value="Winged helix' DNA-binding domain"/>
    <property type="match status" value="1"/>
</dbReference>
<dbReference type="SUPFAM" id="SSF48008">
    <property type="entry name" value="GntR ligand-binding domain-like"/>
    <property type="match status" value="1"/>
</dbReference>
<evidence type="ECO:0000256" key="2">
    <source>
        <dbReference type="ARBA" id="ARBA00023125"/>
    </source>
</evidence>
<evidence type="ECO:0000313" key="6">
    <source>
        <dbReference type="Proteomes" id="UP000005632"/>
    </source>
</evidence>
<evidence type="ECO:0000259" key="4">
    <source>
        <dbReference type="PROSITE" id="PS50949"/>
    </source>
</evidence>
<dbReference type="InterPro" id="IPR000524">
    <property type="entry name" value="Tscrpt_reg_HTH_GntR"/>
</dbReference>
<dbReference type="Gene3D" id="1.10.10.10">
    <property type="entry name" value="Winged helix-like DNA-binding domain superfamily/Winged helix DNA-binding domain"/>
    <property type="match status" value="1"/>
</dbReference>
<dbReference type="Pfam" id="PF00392">
    <property type="entry name" value="GntR"/>
    <property type="match status" value="1"/>
</dbReference>
<keyword evidence="6" id="KW-1185">Reference proteome</keyword>
<dbReference type="PROSITE" id="PS50949">
    <property type="entry name" value="HTH_GNTR"/>
    <property type="match status" value="1"/>
</dbReference>
<dbReference type="RefSeq" id="WP_014268918.1">
    <property type="nucleotide sequence ID" value="NC_016633.1"/>
</dbReference>
<feature type="domain" description="HTH gntR-type" evidence="4">
    <location>
        <begin position="4"/>
        <end position="71"/>
    </location>
</feature>
<dbReference type="OrthoDB" id="362718at2"/>